<keyword evidence="2" id="KW-1133">Transmembrane helix</keyword>
<gene>
    <name evidence="4" type="primary">rodZ</name>
    <name evidence="4" type="ORF">GCM10007907_32750</name>
</gene>
<dbReference type="CDD" id="cd00093">
    <property type="entry name" value="HTH_XRE"/>
    <property type="match status" value="1"/>
</dbReference>
<dbReference type="InterPro" id="IPR025194">
    <property type="entry name" value="RodZ-like_C"/>
</dbReference>
<feature type="transmembrane region" description="Helical" evidence="2">
    <location>
        <begin position="128"/>
        <end position="149"/>
    </location>
</feature>
<dbReference type="Proteomes" id="UP001156706">
    <property type="component" value="Unassembled WGS sequence"/>
</dbReference>
<dbReference type="InterPro" id="IPR010982">
    <property type="entry name" value="Lambda_DNA-bd_dom_sf"/>
</dbReference>
<sequence>MMPEMSQDTTQSDLLQSPASPPSSPGAILALHREEAGLSVNDVSAKLKLSRRQIEALESDNYQALPGNTFVRGFVRNYARLLEIDPQPLVHYLDNHLPKEPSQAALPRLRDEVLPVLRPDGGRAGLSFGLAIVAGLGIVGLIAGAYWLYDKSTRFEPQLTVNTPSVDMPPLEPVVVVPQASVPVDTTVPAAQPAGEVQVVPPPANLPGNPPAVPGASPALAVGVTPAPVSPALPSTAPVPQPAPVVVPAVVPEPSTGDVRVVARQESWVQITDATGKRLVNELVPAGQSRSVAGKPPYRIRIGNGHQTQLFYKGKLTDLTPYIRVDVANLELN</sequence>
<reference evidence="5" key="1">
    <citation type="journal article" date="2019" name="Int. J. Syst. Evol. Microbiol.">
        <title>The Global Catalogue of Microorganisms (GCM) 10K type strain sequencing project: providing services to taxonomists for standard genome sequencing and annotation.</title>
        <authorList>
            <consortium name="The Broad Institute Genomics Platform"/>
            <consortium name="The Broad Institute Genome Sequencing Center for Infectious Disease"/>
            <person name="Wu L."/>
            <person name="Ma J."/>
        </authorList>
    </citation>
    <scope>NUCLEOTIDE SEQUENCE [LARGE SCALE GENOMIC DNA]</scope>
    <source>
        <strain evidence="5">NBRC 110044</strain>
    </source>
</reference>
<feature type="region of interest" description="Disordered" evidence="1">
    <location>
        <begin position="1"/>
        <end position="27"/>
    </location>
</feature>
<dbReference type="EMBL" id="BSOG01000004">
    <property type="protein sequence ID" value="GLR14485.1"/>
    <property type="molecule type" value="Genomic_DNA"/>
</dbReference>
<dbReference type="PANTHER" id="PTHR34475">
    <property type="match status" value="1"/>
</dbReference>
<dbReference type="InterPro" id="IPR050400">
    <property type="entry name" value="Bact_Cytoskel_RodZ"/>
</dbReference>
<keyword evidence="5" id="KW-1185">Reference proteome</keyword>
<dbReference type="Pfam" id="PF13413">
    <property type="entry name" value="HTH_25"/>
    <property type="match status" value="1"/>
</dbReference>
<evidence type="ECO:0000313" key="4">
    <source>
        <dbReference type="EMBL" id="GLR14485.1"/>
    </source>
</evidence>
<keyword evidence="2" id="KW-0812">Transmembrane</keyword>
<dbReference type="PANTHER" id="PTHR34475:SF1">
    <property type="entry name" value="CYTOSKELETON PROTEIN RODZ"/>
    <property type="match status" value="1"/>
</dbReference>
<name>A0ABQ5YM79_9NEIS</name>
<organism evidence="4 5">
    <name type="scientific">Chitinimonas prasina</name>
    <dbReference type="NCBI Taxonomy" id="1434937"/>
    <lineage>
        <taxon>Bacteria</taxon>
        <taxon>Pseudomonadati</taxon>
        <taxon>Pseudomonadota</taxon>
        <taxon>Betaproteobacteria</taxon>
        <taxon>Neisseriales</taxon>
        <taxon>Chitinibacteraceae</taxon>
        <taxon>Chitinimonas</taxon>
    </lineage>
</organism>
<accession>A0ABQ5YM79</accession>
<dbReference type="Pfam" id="PF13464">
    <property type="entry name" value="RodZ_C"/>
    <property type="match status" value="1"/>
</dbReference>
<evidence type="ECO:0000256" key="2">
    <source>
        <dbReference type="SAM" id="Phobius"/>
    </source>
</evidence>
<feature type="domain" description="Cytoskeleton protein RodZ-like C-terminal" evidence="3">
    <location>
        <begin position="261"/>
        <end position="331"/>
    </location>
</feature>
<dbReference type="InterPro" id="IPR001387">
    <property type="entry name" value="Cro/C1-type_HTH"/>
</dbReference>
<evidence type="ECO:0000256" key="1">
    <source>
        <dbReference type="SAM" id="MobiDB-lite"/>
    </source>
</evidence>
<protein>
    <submittedName>
        <fullName evidence="4">Cytoskeleton protein RodZ</fullName>
    </submittedName>
</protein>
<dbReference type="Gene3D" id="1.10.260.40">
    <property type="entry name" value="lambda repressor-like DNA-binding domains"/>
    <property type="match status" value="1"/>
</dbReference>
<comment type="caution">
    <text evidence="4">The sequence shown here is derived from an EMBL/GenBank/DDBJ whole genome shotgun (WGS) entry which is preliminary data.</text>
</comment>
<evidence type="ECO:0000259" key="3">
    <source>
        <dbReference type="Pfam" id="PF13464"/>
    </source>
</evidence>
<proteinExistence type="predicted"/>
<feature type="compositionally biased region" description="Polar residues" evidence="1">
    <location>
        <begin position="1"/>
        <end position="13"/>
    </location>
</feature>
<keyword evidence="2" id="KW-0472">Membrane</keyword>
<evidence type="ECO:0000313" key="5">
    <source>
        <dbReference type="Proteomes" id="UP001156706"/>
    </source>
</evidence>